<evidence type="ECO:0008006" key="4">
    <source>
        <dbReference type="Google" id="ProtNLM"/>
    </source>
</evidence>
<reference evidence="2" key="1">
    <citation type="submission" date="2022-11" db="EMBL/GenBank/DDBJ databases">
        <authorList>
            <person name="Kikuchi T."/>
        </authorList>
    </citation>
    <scope>NUCLEOTIDE SEQUENCE</scope>
    <source>
        <strain evidence="2">PS1010</strain>
    </source>
</reference>
<evidence type="ECO:0000313" key="3">
    <source>
        <dbReference type="Proteomes" id="UP001152747"/>
    </source>
</evidence>
<proteinExistence type="predicted"/>
<gene>
    <name evidence="2" type="ORF">CAMP_LOCUS16925</name>
</gene>
<sequence length="478" mass="55637">MNMLQCYFFIILIILIHKSKSNLNPCDDFHDYVCSSDDRIIRNFTVERENIVRIPKGFIDDNKTLAIENVMNFTYFGKWYIEMLVLYNRGNTIKDCADIPDDKKPMCLIGLLDNINTTEIDVFYNALLSNINILETIKPPNGKRNRFLHWMFQTLKNETLKEIQRNGFAKDVFGVKNVHSFYALYDFNNVTVYKKARHAYETKFHQVSNNLSKKDKSMRNIDKFIRFAAIDAAMQVIQEYLDKYDARFMFQAIIANPTNDAFQYLGNIHIAIITRNDLQQPNKAIADTVFVTLHEILHKVYPYGEAEFENDQYSKTYNCSAESIKYLGKTDKVTPVENWFTLSNSHEDIVNIMALRVVMRLIAQKSINEEQMKKSLENLMGGLCVNRKMKNSAIPQHHPLELSLNNAVRQYPLFNNLYNCKKGDRMFVDLKDQCKPIEKNISIDDFVLGDVTNRTDVGGFFEDLLRTAKNMGFYFGEL</sequence>
<dbReference type="EMBL" id="CANHGI010000006">
    <property type="protein sequence ID" value="CAI5454288.1"/>
    <property type="molecule type" value="Genomic_DNA"/>
</dbReference>
<comment type="caution">
    <text evidence="2">The sequence shown here is derived from an EMBL/GenBank/DDBJ whole genome shotgun (WGS) entry which is preliminary data.</text>
</comment>
<dbReference type="OrthoDB" id="5780612at2759"/>
<evidence type="ECO:0000256" key="1">
    <source>
        <dbReference type="SAM" id="SignalP"/>
    </source>
</evidence>
<keyword evidence="1" id="KW-0732">Signal</keyword>
<dbReference type="Proteomes" id="UP001152747">
    <property type="component" value="Unassembled WGS sequence"/>
</dbReference>
<name>A0A9P1NAX8_9PELO</name>
<feature type="signal peptide" evidence="1">
    <location>
        <begin position="1"/>
        <end position="21"/>
    </location>
</feature>
<protein>
    <recommendedName>
        <fullName evidence="4">Peptidase M13 C-terminal domain-containing protein</fullName>
    </recommendedName>
</protein>
<keyword evidence="3" id="KW-1185">Reference proteome</keyword>
<feature type="chain" id="PRO_5040418735" description="Peptidase M13 C-terminal domain-containing protein" evidence="1">
    <location>
        <begin position="22"/>
        <end position="478"/>
    </location>
</feature>
<organism evidence="2 3">
    <name type="scientific">Caenorhabditis angaria</name>
    <dbReference type="NCBI Taxonomy" id="860376"/>
    <lineage>
        <taxon>Eukaryota</taxon>
        <taxon>Metazoa</taxon>
        <taxon>Ecdysozoa</taxon>
        <taxon>Nematoda</taxon>
        <taxon>Chromadorea</taxon>
        <taxon>Rhabditida</taxon>
        <taxon>Rhabditina</taxon>
        <taxon>Rhabditomorpha</taxon>
        <taxon>Rhabditoidea</taxon>
        <taxon>Rhabditidae</taxon>
        <taxon>Peloderinae</taxon>
        <taxon>Caenorhabditis</taxon>
    </lineage>
</organism>
<dbReference type="AlphaFoldDB" id="A0A9P1NAX8"/>
<accession>A0A9P1NAX8</accession>
<evidence type="ECO:0000313" key="2">
    <source>
        <dbReference type="EMBL" id="CAI5454288.1"/>
    </source>
</evidence>